<comment type="caution">
    <text evidence="2">The sequence shown here is derived from an EMBL/GenBank/DDBJ whole genome shotgun (WGS) entry which is preliminary data.</text>
</comment>
<accession>A0A1F6UZ44</accession>
<reference evidence="2 3" key="1">
    <citation type="journal article" date="2016" name="Nat. Commun.">
        <title>Thousands of microbial genomes shed light on interconnected biogeochemical processes in an aquifer system.</title>
        <authorList>
            <person name="Anantharaman K."/>
            <person name="Brown C.T."/>
            <person name="Hug L.A."/>
            <person name="Sharon I."/>
            <person name="Castelle C.J."/>
            <person name="Probst A.J."/>
            <person name="Thomas B.C."/>
            <person name="Singh A."/>
            <person name="Wilkins M.J."/>
            <person name="Karaoz U."/>
            <person name="Brodie E.L."/>
            <person name="Williams K.H."/>
            <person name="Hubbard S.S."/>
            <person name="Banfield J.F."/>
        </authorList>
    </citation>
    <scope>NUCLEOTIDE SEQUENCE [LARGE SCALE GENOMIC DNA]</scope>
</reference>
<dbReference type="Proteomes" id="UP000179076">
    <property type="component" value="Unassembled WGS sequence"/>
</dbReference>
<name>A0A1F6UZ44_9PROT</name>
<proteinExistence type="predicted"/>
<dbReference type="Pfam" id="PF00561">
    <property type="entry name" value="Abhydrolase_1"/>
    <property type="match status" value="1"/>
</dbReference>
<organism evidence="2 3">
    <name type="scientific">Candidatus Muproteobacteria bacterium RBG_16_60_9</name>
    <dbReference type="NCBI Taxonomy" id="1817755"/>
    <lineage>
        <taxon>Bacteria</taxon>
        <taxon>Pseudomonadati</taxon>
        <taxon>Pseudomonadota</taxon>
        <taxon>Candidatus Muproteobacteria</taxon>
    </lineage>
</organism>
<dbReference type="InterPro" id="IPR050471">
    <property type="entry name" value="AB_hydrolase"/>
</dbReference>
<dbReference type="AlphaFoldDB" id="A0A1F6UZ44"/>
<dbReference type="Gene3D" id="3.40.50.1820">
    <property type="entry name" value="alpha/beta hydrolase"/>
    <property type="match status" value="1"/>
</dbReference>
<evidence type="ECO:0000313" key="3">
    <source>
        <dbReference type="Proteomes" id="UP000179076"/>
    </source>
</evidence>
<feature type="domain" description="AB hydrolase-1" evidence="1">
    <location>
        <begin position="86"/>
        <end position="143"/>
    </location>
</feature>
<sequence length="156" mass="17476">MVERLVLIGTHAGAKSAVPSTPAARAAMFPQEKLPREELVRRQFMVYVAPDFLEQHRDAFEQMMAVRLANLIPFELWQLQLQAVLQSERADLIRAIRAPTLIVHGREDALIPFANGEKLRDVIPGARLVPIEDCGHMVNWEKPEAAAALIGEFFGL</sequence>
<dbReference type="SUPFAM" id="SSF53474">
    <property type="entry name" value="alpha/beta-Hydrolases"/>
    <property type="match status" value="1"/>
</dbReference>
<gene>
    <name evidence="2" type="ORF">A2W18_02855</name>
</gene>
<evidence type="ECO:0000259" key="1">
    <source>
        <dbReference type="Pfam" id="PF00561"/>
    </source>
</evidence>
<evidence type="ECO:0000313" key="2">
    <source>
        <dbReference type="EMBL" id="OGI62668.1"/>
    </source>
</evidence>
<protein>
    <recommendedName>
        <fullName evidence="1">AB hydrolase-1 domain-containing protein</fullName>
    </recommendedName>
</protein>
<dbReference type="PANTHER" id="PTHR43433:SF5">
    <property type="entry name" value="AB HYDROLASE-1 DOMAIN-CONTAINING PROTEIN"/>
    <property type="match status" value="1"/>
</dbReference>
<dbReference type="EMBL" id="MFSP01000171">
    <property type="protein sequence ID" value="OGI62668.1"/>
    <property type="molecule type" value="Genomic_DNA"/>
</dbReference>
<dbReference type="PANTHER" id="PTHR43433">
    <property type="entry name" value="HYDROLASE, ALPHA/BETA FOLD FAMILY PROTEIN"/>
    <property type="match status" value="1"/>
</dbReference>
<dbReference type="InterPro" id="IPR000073">
    <property type="entry name" value="AB_hydrolase_1"/>
</dbReference>
<dbReference type="InterPro" id="IPR029058">
    <property type="entry name" value="AB_hydrolase_fold"/>
</dbReference>